<dbReference type="InterPro" id="IPR009003">
    <property type="entry name" value="Peptidase_S1_PA"/>
</dbReference>
<dbReference type="GO" id="GO:0004252">
    <property type="term" value="F:serine-type endopeptidase activity"/>
    <property type="evidence" value="ECO:0007669"/>
    <property type="project" value="InterPro"/>
</dbReference>
<dbReference type="InterPro" id="IPR001254">
    <property type="entry name" value="Trypsin_dom"/>
</dbReference>
<evidence type="ECO:0000259" key="8">
    <source>
        <dbReference type="PROSITE" id="PS50240"/>
    </source>
</evidence>
<evidence type="ECO:0000313" key="9">
    <source>
        <dbReference type="Ensembl" id="ENSENLP00000038540.1"/>
    </source>
</evidence>
<dbReference type="CDD" id="cd00041">
    <property type="entry name" value="CUB"/>
    <property type="match status" value="2"/>
</dbReference>
<dbReference type="Gene3D" id="2.40.10.10">
    <property type="entry name" value="Trypsin-like serine proteases"/>
    <property type="match status" value="1"/>
</dbReference>
<sequence length="485" mass="53586">YLASCFSATLSLSPVTDPRMARNPRASEYSCFYKLEAEETEKSFSSPGYPVAYPPKVRCQWQIRTSESHAISVKFPFFHVEDDCTDDFVSIFDSLSPDESQAITEKCGQRPPSNPLEVVSSGNIMLINLIADTNVQRPGFAAEYKAIPKSELQTCGGALSASKGVFTSPLYPVFYPPAIDCKWTIQVPAGKKVRVKFTMFRMKEPGVDIRVCHKDFVEIMDTKYCGEMSTLALTSKNNILNVHFHSDESYTDKGFSAEYTAFDPENPCPDKFACASGICIAKQLRCDGWNDCGDMSDEMKCHCENDQFACGNGLCKPRMWVCDSVNDCGDGSDEKKCSCEANEWRCGDGVCLPQDIVCDQKKDCADGSDEANCQASLGICSNFSFKCKNEECVNKVNAECDRVNDCSDNSDEESCHCGTRPYKLNRIVGGQNGDSGGPLACFEESGKWFQAGIVSWGEGCARRNKPGVYSRVTKLRDWIKAETGI</sequence>
<dbReference type="Proteomes" id="UP000472264">
    <property type="component" value="Chromosome 6"/>
</dbReference>
<dbReference type="FunFam" id="2.60.120.290:FF:000005">
    <property type="entry name" value="Procollagen C-endopeptidase enhancer 1"/>
    <property type="match status" value="1"/>
</dbReference>
<dbReference type="SUPFAM" id="SSF57424">
    <property type="entry name" value="LDL receptor-like module"/>
    <property type="match status" value="4"/>
</dbReference>
<dbReference type="Gene3D" id="2.60.120.290">
    <property type="entry name" value="Spermadhesin, CUB domain"/>
    <property type="match status" value="2"/>
</dbReference>
<dbReference type="Pfam" id="PF00089">
    <property type="entry name" value="Trypsin"/>
    <property type="match status" value="1"/>
</dbReference>
<gene>
    <name evidence="9" type="primary">st14</name>
</gene>
<dbReference type="PROSITE" id="PS00135">
    <property type="entry name" value="TRYPSIN_SER"/>
    <property type="match status" value="1"/>
</dbReference>
<dbReference type="InterPro" id="IPR023415">
    <property type="entry name" value="LDLR_class-A_CS"/>
</dbReference>
<evidence type="ECO:0000313" key="10">
    <source>
        <dbReference type="Proteomes" id="UP000472264"/>
    </source>
</evidence>
<dbReference type="SMART" id="SM00020">
    <property type="entry name" value="Tryp_SPc"/>
    <property type="match status" value="1"/>
</dbReference>
<reference evidence="9" key="2">
    <citation type="submission" date="2025-08" db="UniProtKB">
        <authorList>
            <consortium name="Ensembl"/>
        </authorList>
    </citation>
    <scope>IDENTIFICATION</scope>
</reference>
<dbReference type="PANTHER" id="PTHR24255:SF28">
    <property type="entry name" value="ST14 TRANSMEMBRANE SERINE PROTEASE MATRIPTASE B"/>
    <property type="match status" value="1"/>
</dbReference>
<comment type="caution">
    <text evidence="6">Lacks conserved residue(s) required for the propagation of feature annotation.</text>
</comment>
<evidence type="ECO:0000259" key="7">
    <source>
        <dbReference type="PROSITE" id="PS01180"/>
    </source>
</evidence>
<evidence type="ECO:0000256" key="3">
    <source>
        <dbReference type="ARBA" id="ARBA00022737"/>
    </source>
</evidence>
<dbReference type="InterPro" id="IPR002172">
    <property type="entry name" value="LDrepeatLR_classA_rpt"/>
</dbReference>
<reference evidence="9" key="3">
    <citation type="submission" date="2025-09" db="UniProtKB">
        <authorList>
            <consortium name="Ensembl"/>
        </authorList>
    </citation>
    <scope>IDENTIFICATION</scope>
</reference>
<dbReference type="InterPro" id="IPR033116">
    <property type="entry name" value="TRYPSIN_SER"/>
</dbReference>
<dbReference type="GO" id="GO:0006508">
    <property type="term" value="P:proteolysis"/>
    <property type="evidence" value="ECO:0007669"/>
    <property type="project" value="InterPro"/>
</dbReference>
<dbReference type="InterPro" id="IPR035914">
    <property type="entry name" value="Sperma_CUB_dom_sf"/>
</dbReference>
<dbReference type="InterPro" id="IPR036055">
    <property type="entry name" value="LDL_receptor-like_sf"/>
</dbReference>
<dbReference type="Ensembl" id="ENSENLT00000039560.1">
    <property type="protein sequence ID" value="ENSENLP00000038540.1"/>
    <property type="gene ID" value="ENSENLG00000016260.1"/>
</dbReference>
<dbReference type="PRINTS" id="PR00261">
    <property type="entry name" value="LDLRECEPTOR"/>
</dbReference>
<feature type="disulfide bond" evidence="6">
    <location>
        <begin position="286"/>
        <end position="301"/>
    </location>
</feature>
<keyword evidence="4 6" id="KW-1015">Disulfide bond</keyword>
<keyword evidence="2" id="KW-0732">Signal</keyword>
<dbReference type="InterPro" id="IPR000859">
    <property type="entry name" value="CUB_dom"/>
</dbReference>
<feature type="disulfide bond" evidence="6">
    <location>
        <begin position="380"/>
        <end position="392"/>
    </location>
</feature>
<dbReference type="SUPFAM" id="SSF50494">
    <property type="entry name" value="Trypsin-like serine proteases"/>
    <property type="match status" value="1"/>
</dbReference>
<accession>A0A665W3X1</accession>
<dbReference type="AlphaFoldDB" id="A0A665W3X1"/>
<feature type="domain" description="CUB" evidence="7">
    <location>
        <begin position="155"/>
        <end position="262"/>
    </location>
</feature>
<keyword evidence="5" id="KW-0325">Glycoprotein</keyword>
<dbReference type="FunFam" id="4.10.400.10:FF:000117">
    <property type="entry name" value="Suppressor of tumorigenicity 14 protein homolog"/>
    <property type="match status" value="1"/>
</dbReference>
<dbReference type="PROSITE" id="PS50240">
    <property type="entry name" value="TRYPSIN_DOM"/>
    <property type="match status" value="1"/>
</dbReference>
<evidence type="ECO:0000256" key="6">
    <source>
        <dbReference type="PROSITE-ProRule" id="PRU00124"/>
    </source>
</evidence>
<dbReference type="SMART" id="SM00042">
    <property type="entry name" value="CUB"/>
    <property type="match status" value="2"/>
</dbReference>
<feature type="disulfide bond" evidence="6">
    <location>
        <begin position="303"/>
        <end position="315"/>
    </location>
</feature>
<organism evidence="9 10">
    <name type="scientific">Echeneis naucrates</name>
    <name type="common">Live sharksucker</name>
    <dbReference type="NCBI Taxonomy" id="173247"/>
    <lineage>
        <taxon>Eukaryota</taxon>
        <taxon>Metazoa</taxon>
        <taxon>Chordata</taxon>
        <taxon>Craniata</taxon>
        <taxon>Vertebrata</taxon>
        <taxon>Euteleostomi</taxon>
        <taxon>Actinopterygii</taxon>
        <taxon>Neopterygii</taxon>
        <taxon>Teleostei</taxon>
        <taxon>Neoteleostei</taxon>
        <taxon>Acanthomorphata</taxon>
        <taxon>Carangaria</taxon>
        <taxon>Carangiformes</taxon>
        <taxon>Echeneidae</taxon>
        <taxon>Echeneis</taxon>
    </lineage>
</organism>
<keyword evidence="3" id="KW-0677">Repeat</keyword>
<dbReference type="PROSITE" id="PS50068">
    <property type="entry name" value="LDLRA_2"/>
    <property type="match status" value="4"/>
</dbReference>
<evidence type="ECO:0000256" key="4">
    <source>
        <dbReference type="ARBA" id="ARBA00023157"/>
    </source>
</evidence>
<feature type="disulfide bond" evidence="6">
    <location>
        <begin position="322"/>
        <end position="337"/>
    </location>
</feature>
<protein>
    <submittedName>
        <fullName evidence="9">Suppressor of tumorigenicity 14 protein homolog</fullName>
    </submittedName>
</protein>
<dbReference type="Pfam" id="PF00057">
    <property type="entry name" value="Ldl_recept_a"/>
    <property type="match status" value="4"/>
</dbReference>
<dbReference type="GO" id="GO:0005615">
    <property type="term" value="C:extracellular space"/>
    <property type="evidence" value="ECO:0007669"/>
    <property type="project" value="TreeGrafter"/>
</dbReference>
<feature type="disulfide bond" evidence="6">
    <location>
        <begin position="358"/>
        <end position="373"/>
    </location>
</feature>
<feature type="domain" description="Peptidase S1" evidence="8">
    <location>
        <begin position="119"/>
        <end position="484"/>
    </location>
</feature>
<feature type="disulfide bond" evidence="6">
    <location>
        <begin position="339"/>
        <end position="351"/>
    </location>
</feature>
<feature type="disulfide bond" evidence="6">
    <location>
        <begin position="310"/>
        <end position="328"/>
    </location>
</feature>
<dbReference type="FunFam" id="4.10.400.10:FF:000034">
    <property type="entry name" value="Low-density lipoprotein receptor-related protein 2"/>
    <property type="match status" value="2"/>
</dbReference>
<evidence type="ECO:0000256" key="5">
    <source>
        <dbReference type="ARBA" id="ARBA00023180"/>
    </source>
</evidence>
<keyword evidence="1" id="KW-0768">Sushi</keyword>
<dbReference type="SMART" id="SM00192">
    <property type="entry name" value="LDLa"/>
    <property type="match status" value="4"/>
</dbReference>
<dbReference type="PROSITE" id="PS01209">
    <property type="entry name" value="LDLRA_1"/>
    <property type="match status" value="1"/>
</dbReference>
<dbReference type="InterPro" id="IPR043504">
    <property type="entry name" value="Peptidase_S1_PA_chymotrypsin"/>
</dbReference>
<evidence type="ECO:0000256" key="2">
    <source>
        <dbReference type="ARBA" id="ARBA00022729"/>
    </source>
</evidence>
<feature type="disulfide bond" evidence="6">
    <location>
        <begin position="400"/>
        <end position="415"/>
    </location>
</feature>
<feature type="domain" description="CUB" evidence="7">
    <location>
        <begin position="31"/>
        <end position="147"/>
    </location>
</feature>
<reference evidence="9" key="1">
    <citation type="submission" date="2021-04" db="EMBL/GenBank/DDBJ databases">
        <authorList>
            <consortium name="Wellcome Sanger Institute Data Sharing"/>
        </authorList>
    </citation>
    <scope>NUCLEOTIDE SEQUENCE [LARGE SCALE GENOMIC DNA]</scope>
</reference>
<dbReference type="PROSITE" id="PS01180">
    <property type="entry name" value="CUB"/>
    <property type="match status" value="2"/>
</dbReference>
<dbReference type="SUPFAM" id="SSF49854">
    <property type="entry name" value="Spermadhesin, CUB domain"/>
    <property type="match status" value="2"/>
</dbReference>
<feature type="disulfide bond" evidence="6">
    <location>
        <begin position="274"/>
        <end position="292"/>
    </location>
</feature>
<dbReference type="CDD" id="cd00112">
    <property type="entry name" value="LDLa"/>
    <property type="match status" value="4"/>
</dbReference>
<keyword evidence="10" id="KW-1185">Reference proteome</keyword>
<dbReference type="Gene3D" id="4.10.400.10">
    <property type="entry name" value="Low-density Lipoprotein Receptor"/>
    <property type="match status" value="4"/>
</dbReference>
<evidence type="ECO:0000256" key="1">
    <source>
        <dbReference type="ARBA" id="ARBA00022659"/>
    </source>
</evidence>
<name>A0A665W3X1_ECHNA</name>
<proteinExistence type="predicted"/>
<feature type="disulfide bond" evidence="6">
    <location>
        <begin position="346"/>
        <end position="364"/>
    </location>
</feature>
<dbReference type="PANTHER" id="PTHR24255">
    <property type="entry name" value="COMPLEMENT COMPONENT 1, S SUBCOMPONENT-RELATED"/>
    <property type="match status" value="1"/>
</dbReference>
<dbReference type="Pfam" id="PF00431">
    <property type="entry name" value="CUB"/>
    <property type="match status" value="2"/>
</dbReference>
<dbReference type="FunFam" id="2.60.120.290:FF:000003">
    <property type="entry name" value="Neuropilin"/>
    <property type="match status" value="1"/>
</dbReference>